<protein>
    <submittedName>
        <fullName evidence="2">Uncharacterized protein</fullName>
    </submittedName>
</protein>
<accession>A0ABR3RDP7</accession>
<reference evidence="2 3" key="1">
    <citation type="submission" date="2024-02" db="EMBL/GenBank/DDBJ databases">
        <title>De novo assembly and annotation of 12 fungi associated with fruit tree decline syndrome in Ontario, Canada.</title>
        <authorList>
            <person name="Sulman M."/>
            <person name="Ellouze W."/>
            <person name="Ilyukhin E."/>
        </authorList>
    </citation>
    <scope>NUCLEOTIDE SEQUENCE [LARGE SCALE GENOMIC DNA]</scope>
    <source>
        <strain evidence="2 3">M42-189</strain>
    </source>
</reference>
<proteinExistence type="predicted"/>
<comment type="caution">
    <text evidence="2">The sequence shown here is derived from an EMBL/GenBank/DDBJ whole genome shotgun (WGS) entry which is preliminary data.</text>
</comment>
<dbReference type="EMBL" id="JAKJXO020000007">
    <property type="protein sequence ID" value="KAL1602353.1"/>
    <property type="molecule type" value="Genomic_DNA"/>
</dbReference>
<organism evidence="2 3">
    <name type="scientific">Paraconiothyrium brasiliense</name>
    <dbReference type="NCBI Taxonomy" id="300254"/>
    <lineage>
        <taxon>Eukaryota</taxon>
        <taxon>Fungi</taxon>
        <taxon>Dikarya</taxon>
        <taxon>Ascomycota</taxon>
        <taxon>Pezizomycotina</taxon>
        <taxon>Dothideomycetes</taxon>
        <taxon>Pleosporomycetidae</taxon>
        <taxon>Pleosporales</taxon>
        <taxon>Massarineae</taxon>
        <taxon>Didymosphaeriaceae</taxon>
        <taxon>Paraconiothyrium</taxon>
    </lineage>
</organism>
<evidence type="ECO:0000256" key="1">
    <source>
        <dbReference type="SAM" id="MobiDB-lite"/>
    </source>
</evidence>
<feature type="compositionally biased region" description="Polar residues" evidence="1">
    <location>
        <begin position="260"/>
        <end position="269"/>
    </location>
</feature>
<evidence type="ECO:0000313" key="3">
    <source>
        <dbReference type="Proteomes" id="UP001521785"/>
    </source>
</evidence>
<name>A0ABR3RDP7_9PLEO</name>
<sequence>MGPPLTPHASKQLIKEDPEVINNMASTRETETLRQWVELAMPRLQTLQEGLEHRLMELNNNQTPSGELRKFLIEVVHEAPVMQGFAYNEQKAYDETLERDRKEIHTVMDRMKADANKALEALDKQWPGLASKPGFEPTHVAAPTHSTQNHMHVAGPFSTIEKSIDQPMAHNEHSDGFVGHPFYPAAKPVDQSDPRSDAMFADAYYQHMLALDACMKQKNDIDGFFANTALPASTRFNQHMSHEHPFNSSPTDRFVRGSRQGPSSQQHLSPLSKGSIKKENFDGDGDHGDRPPSPPLAMDVDFKRRANTLEEHPGNPFVGQRSDSGPAQGGMPVSTPQQVFYCRTVEQEIERGRDLVRKAQYIEEKVALFKHKVAELDAADQEFATFHTGGTTPHEIAQTFKKLAAQLHSTGALYPSVAQVPGVPSDQEAANDRASSGDQGGTVVEGDDAFKGGQGGSA</sequence>
<evidence type="ECO:0000313" key="2">
    <source>
        <dbReference type="EMBL" id="KAL1602353.1"/>
    </source>
</evidence>
<feature type="region of interest" description="Disordered" evidence="1">
    <location>
        <begin position="240"/>
        <end position="334"/>
    </location>
</feature>
<feature type="compositionally biased region" description="Basic and acidic residues" evidence="1">
    <location>
        <begin position="300"/>
        <end position="313"/>
    </location>
</feature>
<dbReference type="Proteomes" id="UP001521785">
    <property type="component" value="Unassembled WGS sequence"/>
</dbReference>
<feature type="region of interest" description="Disordered" evidence="1">
    <location>
        <begin position="419"/>
        <end position="458"/>
    </location>
</feature>
<gene>
    <name evidence="2" type="ORF">SLS60_005769</name>
</gene>
<keyword evidence="3" id="KW-1185">Reference proteome</keyword>
<feature type="compositionally biased region" description="Basic and acidic residues" evidence="1">
    <location>
        <begin position="276"/>
        <end position="290"/>
    </location>
</feature>